<keyword evidence="3" id="KW-1185">Reference proteome</keyword>
<dbReference type="GeneID" id="34463208"/>
<protein>
    <submittedName>
        <fullName evidence="2">Uncharacterized protein</fullName>
    </submittedName>
</protein>
<dbReference type="VEuPathDB" id="FungiDB:ASPGLDRAFT_486848"/>
<gene>
    <name evidence="2" type="ORF">ASPGLDRAFT_486848</name>
</gene>
<sequence length="73" mass="7908">MLTIAARSGAGLGLALLTAAFSAGFQGLLPEMHWLPSGYHRAITYVGALRAVRIFISLLFLTEWQMGILYLAV</sequence>
<dbReference type="Proteomes" id="UP000184300">
    <property type="component" value="Unassembled WGS sequence"/>
</dbReference>
<keyword evidence="1" id="KW-0472">Membrane</keyword>
<keyword evidence="1" id="KW-1133">Transmembrane helix</keyword>
<reference evidence="3" key="1">
    <citation type="journal article" date="2017" name="Genome Biol.">
        <title>Comparative genomics reveals high biological diversity and specific adaptations in the industrially and medically important fungal genus Aspergillus.</title>
        <authorList>
            <person name="de Vries R.P."/>
            <person name="Riley R."/>
            <person name="Wiebenga A."/>
            <person name="Aguilar-Osorio G."/>
            <person name="Amillis S."/>
            <person name="Uchima C.A."/>
            <person name="Anderluh G."/>
            <person name="Asadollahi M."/>
            <person name="Askin M."/>
            <person name="Barry K."/>
            <person name="Battaglia E."/>
            <person name="Bayram O."/>
            <person name="Benocci T."/>
            <person name="Braus-Stromeyer S.A."/>
            <person name="Caldana C."/>
            <person name="Canovas D."/>
            <person name="Cerqueira G.C."/>
            <person name="Chen F."/>
            <person name="Chen W."/>
            <person name="Choi C."/>
            <person name="Clum A."/>
            <person name="Dos Santos R.A."/>
            <person name="Damasio A.R."/>
            <person name="Diallinas G."/>
            <person name="Emri T."/>
            <person name="Fekete E."/>
            <person name="Flipphi M."/>
            <person name="Freyberg S."/>
            <person name="Gallo A."/>
            <person name="Gournas C."/>
            <person name="Habgood R."/>
            <person name="Hainaut M."/>
            <person name="Harispe M.L."/>
            <person name="Henrissat B."/>
            <person name="Hilden K.S."/>
            <person name="Hope R."/>
            <person name="Hossain A."/>
            <person name="Karabika E."/>
            <person name="Karaffa L."/>
            <person name="Karanyi Z."/>
            <person name="Krasevec N."/>
            <person name="Kuo A."/>
            <person name="Kusch H."/>
            <person name="LaButti K."/>
            <person name="Lagendijk E.L."/>
            <person name="Lapidus A."/>
            <person name="Levasseur A."/>
            <person name="Lindquist E."/>
            <person name="Lipzen A."/>
            <person name="Logrieco A.F."/>
            <person name="MacCabe A."/>
            <person name="Maekelae M.R."/>
            <person name="Malavazi I."/>
            <person name="Melin P."/>
            <person name="Meyer V."/>
            <person name="Mielnichuk N."/>
            <person name="Miskei M."/>
            <person name="Molnar A.P."/>
            <person name="Mule G."/>
            <person name="Ngan C.Y."/>
            <person name="Orejas M."/>
            <person name="Orosz E."/>
            <person name="Ouedraogo J.P."/>
            <person name="Overkamp K.M."/>
            <person name="Park H.-S."/>
            <person name="Perrone G."/>
            <person name="Piumi F."/>
            <person name="Punt P.J."/>
            <person name="Ram A.F."/>
            <person name="Ramon A."/>
            <person name="Rauscher S."/>
            <person name="Record E."/>
            <person name="Riano-Pachon D.M."/>
            <person name="Robert V."/>
            <person name="Roehrig J."/>
            <person name="Ruller R."/>
            <person name="Salamov A."/>
            <person name="Salih N.S."/>
            <person name="Samson R.A."/>
            <person name="Sandor E."/>
            <person name="Sanguinetti M."/>
            <person name="Schuetze T."/>
            <person name="Sepcic K."/>
            <person name="Shelest E."/>
            <person name="Sherlock G."/>
            <person name="Sophianopoulou V."/>
            <person name="Squina F.M."/>
            <person name="Sun H."/>
            <person name="Susca A."/>
            <person name="Todd R.B."/>
            <person name="Tsang A."/>
            <person name="Unkles S.E."/>
            <person name="van de Wiele N."/>
            <person name="van Rossen-Uffink D."/>
            <person name="Oliveira J.V."/>
            <person name="Vesth T.C."/>
            <person name="Visser J."/>
            <person name="Yu J.-H."/>
            <person name="Zhou M."/>
            <person name="Andersen M.R."/>
            <person name="Archer D.B."/>
            <person name="Baker S.E."/>
            <person name="Benoit I."/>
            <person name="Brakhage A.A."/>
            <person name="Braus G.H."/>
            <person name="Fischer R."/>
            <person name="Frisvad J.C."/>
            <person name="Goldman G.H."/>
            <person name="Houbraken J."/>
            <person name="Oakley B."/>
            <person name="Pocsi I."/>
            <person name="Scazzocchio C."/>
            <person name="Seiboth B."/>
            <person name="vanKuyk P.A."/>
            <person name="Wortman J."/>
            <person name="Dyer P.S."/>
            <person name="Grigoriev I.V."/>
        </authorList>
    </citation>
    <scope>NUCLEOTIDE SEQUENCE [LARGE SCALE GENOMIC DNA]</scope>
    <source>
        <strain evidence="3">CBS 516.65</strain>
    </source>
</reference>
<organism evidence="2 3">
    <name type="scientific">Aspergillus glaucus CBS 516.65</name>
    <dbReference type="NCBI Taxonomy" id="1160497"/>
    <lineage>
        <taxon>Eukaryota</taxon>
        <taxon>Fungi</taxon>
        <taxon>Dikarya</taxon>
        <taxon>Ascomycota</taxon>
        <taxon>Pezizomycotina</taxon>
        <taxon>Eurotiomycetes</taxon>
        <taxon>Eurotiomycetidae</taxon>
        <taxon>Eurotiales</taxon>
        <taxon>Aspergillaceae</taxon>
        <taxon>Aspergillus</taxon>
        <taxon>Aspergillus subgen. Aspergillus</taxon>
    </lineage>
</organism>
<feature type="transmembrane region" description="Helical" evidence="1">
    <location>
        <begin position="42"/>
        <end position="61"/>
    </location>
</feature>
<evidence type="ECO:0000256" key="1">
    <source>
        <dbReference type="SAM" id="Phobius"/>
    </source>
</evidence>
<evidence type="ECO:0000313" key="2">
    <source>
        <dbReference type="EMBL" id="OJJ82689.1"/>
    </source>
</evidence>
<accession>A0A1L9VFK4</accession>
<evidence type="ECO:0000313" key="3">
    <source>
        <dbReference type="Proteomes" id="UP000184300"/>
    </source>
</evidence>
<keyword evidence="1" id="KW-0812">Transmembrane</keyword>
<name>A0A1L9VFK4_ASPGL</name>
<dbReference type="EMBL" id="KV878901">
    <property type="protein sequence ID" value="OJJ82689.1"/>
    <property type="molecule type" value="Genomic_DNA"/>
</dbReference>
<dbReference type="RefSeq" id="XP_022399387.1">
    <property type="nucleotide sequence ID" value="XM_022546947.1"/>
</dbReference>
<proteinExistence type="predicted"/>
<dbReference type="AlphaFoldDB" id="A0A1L9VFK4"/>